<dbReference type="PROSITE" id="PS01186">
    <property type="entry name" value="EGF_2"/>
    <property type="match status" value="1"/>
</dbReference>
<feature type="disulfide bond" evidence="2">
    <location>
        <begin position="519"/>
        <end position="529"/>
    </location>
</feature>
<reference evidence="7 8" key="1">
    <citation type="submission" date="2015-09" db="EMBL/GenBank/DDBJ databases">
        <title>Draft genome of the scarab beetle Oryctes borbonicus.</title>
        <authorList>
            <person name="Meyer J.M."/>
            <person name="Markov G.V."/>
            <person name="Baskaran P."/>
            <person name="Herrmann M."/>
            <person name="Sommer R.J."/>
            <person name="Roedelsperger C."/>
        </authorList>
    </citation>
    <scope>NUCLEOTIDE SEQUENCE [LARGE SCALE GENOMIC DNA]</scope>
    <source>
        <strain evidence="7">OB123</strain>
        <tissue evidence="7">Whole animal</tissue>
    </source>
</reference>
<dbReference type="Pfam" id="PF00008">
    <property type="entry name" value="EGF"/>
    <property type="match status" value="1"/>
</dbReference>
<feature type="domain" description="Ig-like" evidence="6">
    <location>
        <begin position="129"/>
        <end position="210"/>
    </location>
</feature>
<evidence type="ECO:0000313" key="7">
    <source>
        <dbReference type="EMBL" id="KRT85578.1"/>
    </source>
</evidence>
<dbReference type="SMART" id="SM00181">
    <property type="entry name" value="EGF"/>
    <property type="match status" value="2"/>
</dbReference>
<comment type="caution">
    <text evidence="7">The sequence shown here is derived from an EMBL/GenBank/DDBJ whole genome shotgun (WGS) entry which is preliminary data.</text>
</comment>
<feature type="domain" description="EGF-like" evidence="5">
    <location>
        <begin position="476"/>
        <end position="512"/>
    </location>
</feature>
<feature type="disulfide bond" evidence="2">
    <location>
        <begin position="483"/>
        <end position="500"/>
    </location>
</feature>
<dbReference type="PROSITE" id="PS00022">
    <property type="entry name" value="EGF_1"/>
    <property type="match status" value="2"/>
</dbReference>
<organism evidence="7 8">
    <name type="scientific">Oryctes borbonicus</name>
    <dbReference type="NCBI Taxonomy" id="1629725"/>
    <lineage>
        <taxon>Eukaryota</taxon>
        <taxon>Metazoa</taxon>
        <taxon>Ecdysozoa</taxon>
        <taxon>Arthropoda</taxon>
        <taxon>Hexapoda</taxon>
        <taxon>Insecta</taxon>
        <taxon>Pterygota</taxon>
        <taxon>Neoptera</taxon>
        <taxon>Endopterygota</taxon>
        <taxon>Coleoptera</taxon>
        <taxon>Polyphaga</taxon>
        <taxon>Scarabaeiformia</taxon>
        <taxon>Scarabaeidae</taxon>
        <taxon>Dynastinae</taxon>
        <taxon>Oryctes</taxon>
    </lineage>
</organism>
<feature type="domain" description="Ig-like" evidence="6">
    <location>
        <begin position="27"/>
        <end position="105"/>
    </location>
</feature>
<proteinExistence type="predicted"/>
<dbReference type="SUPFAM" id="SSF57196">
    <property type="entry name" value="EGF/Laminin"/>
    <property type="match status" value="1"/>
</dbReference>
<keyword evidence="8" id="KW-1185">Reference proteome</keyword>
<dbReference type="SMART" id="SM00408">
    <property type="entry name" value="IGc2"/>
    <property type="match status" value="3"/>
</dbReference>
<evidence type="ECO:0000259" key="4">
    <source>
        <dbReference type="PROSITE" id="PS50025"/>
    </source>
</evidence>
<dbReference type="InterPro" id="IPR003599">
    <property type="entry name" value="Ig_sub"/>
</dbReference>
<dbReference type="SUPFAM" id="SSF49899">
    <property type="entry name" value="Concanavalin A-like lectins/glucanases"/>
    <property type="match status" value="2"/>
</dbReference>
<gene>
    <name evidence="7" type="ORF">AMK59_2680</name>
</gene>
<feature type="disulfide bond" evidence="2">
    <location>
        <begin position="502"/>
        <end position="511"/>
    </location>
</feature>
<dbReference type="InterPro" id="IPR001791">
    <property type="entry name" value="Laminin_G"/>
</dbReference>
<dbReference type="GO" id="GO:0016020">
    <property type="term" value="C:membrane"/>
    <property type="evidence" value="ECO:0007669"/>
    <property type="project" value="UniProtKB-SubCell"/>
</dbReference>
<dbReference type="PROSITE" id="PS50026">
    <property type="entry name" value="EGF_3"/>
    <property type="match status" value="2"/>
</dbReference>
<dbReference type="OrthoDB" id="10055367at2759"/>
<dbReference type="CDD" id="cd00110">
    <property type="entry name" value="LamG"/>
    <property type="match status" value="2"/>
</dbReference>
<feature type="disulfide bond" evidence="2">
    <location>
        <begin position="540"/>
        <end position="549"/>
    </location>
</feature>
<sequence length="663" mass="73406">MAFGETLCVFRFVIFILPFVLEKSQTPTISAEKRLQIALPGSSVTLHCVVAHPSSRDQVNWYRQDFPLPSTAHIRGEFLTISDLQYHDRGRYYCEVPVSGGGAVSDYIDLEIQTAGAQQPPQQPHPVTPTLTLSPTSEEVKYGDYFDINCQSNEPGVILTWSKLNGRFSDNVQSAGGVLRFNAIRTENNGIYRCETRGASSYYYKDYTVDIIDTVQEPTAPPLDIQYAPQGESIYMECKTDLEEPVNYEWSKQNGELPQNVNPYAKQLRINDLTSDDAGTYICSASNGRQNVNTPTVLVVTGIVPYFTQAPNSFLALPTIPDHYARLNFEISFKPESDYGLILYNGNRRKDFVSLALSGGYVEFKFNLGHDTTTLISHEPVQLAKWHTVKVRRDRKTAVMYVDGKGPITETGKGKYSGLTLTDPLYLGGVPDYRNIPTDIDIKTGFVGCISQLKVGHNYYDLLREASVKTGVTTCETCQENPCENQGVCQESLSKEGFTCICTEGFSGPTCNKVASDSCTPYTCGVGRCVDNEYSYECHCPIGRTGTHCEQEITVYEPAFTNNAYVAYPPLKTPRRLKINLKIKPRDLSDAILMYSAQDSEGHSNFVSLAIKDGHVEFKYDVGNGPVVLRSDNQLKAGEYATISATKSLSEGRLTVTGGNAVV</sequence>
<dbReference type="EMBL" id="LJIG01001362">
    <property type="protein sequence ID" value="KRT85578.1"/>
    <property type="molecule type" value="Genomic_DNA"/>
</dbReference>
<dbReference type="PANTHER" id="PTHR15036:SF85">
    <property type="entry name" value="SP2353, ISOFORM A"/>
    <property type="match status" value="1"/>
</dbReference>
<dbReference type="InterPro" id="IPR000152">
    <property type="entry name" value="EGF-type_Asp/Asn_hydroxyl_site"/>
</dbReference>
<keyword evidence="2" id="KW-0245">EGF-like domain</keyword>
<name>A0A0T6BDY7_9SCAR</name>
<evidence type="ECO:0000256" key="3">
    <source>
        <dbReference type="SAM" id="SignalP"/>
    </source>
</evidence>
<feature type="domain" description="Laminin G" evidence="4">
    <location>
        <begin position="304"/>
        <end position="478"/>
    </location>
</feature>
<accession>A0A0T6BDY7</accession>
<dbReference type="InterPro" id="IPR036179">
    <property type="entry name" value="Ig-like_dom_sf"/>
</dbReference>
<dbReference type="PROSITE" id="PS50025">
    <property type="entry name" value="LAM_G_DOMAIN"/>
    <property type="match status" value="2"/>
</dbReference>
<dbReference type="Proteomes" id="UP000051574">
    <property type="component" value="Unassembled WGS sequence"/>
</dbReference>
<dbReference type="Pfam" id="PF13895">
    <property type="entry name" value="Ig_2"/>
    <property type="match status" value="1"/>
</dbReference>
<dbReference type="InterPro" id="IPR007110">
    <property type="entry name" value="Ig-like_dom"/>
</dbReference>
<dbReference type="Pfam" id="PF13927">
    <property type="entry name" value="Ig_3"/>
    <property type="match status" value="2"/>
</dbReference>
<dbReference type="InterPro" id="IPR000742">
    <property type="entry name" value="EGF"/>
</dbReference>
<keyword evidence="3" id="KW-0732">Signal</keyword>
<dbReference type="InterPro" id="IPR003598">
    <property type="entry name" value="Ig_sub2"/>
</dbReference>
<dbReference type="InterPro" id="IPR013783">
    <property type="entry name" value="Ig-like_fold"/>
</dbReference>
<evidence type="ECO:0000259" key="6">
    <source>
        <dbReference type="PROSITE" id="PS50835"/>
    </source>
</evidence>
<evidence type="ECO:0000256" key="2">
    <source>
        <dbReference type="PROSITE-ProRule" id="PRU00076"/>
    </source>
</evidence>
<dbReference type="InterPro" id="IPR050372">
    <property type="entry name" value="Neurexin-related_CASP"/>
</dbReference>
<dbReference type="SUPFAM" id="SSF48726">
    <property type="entry name" value="Immunoglobulin"/>
    <property type="match status" value="3"/>
</dbReference>
<dbReference type="PANTHER" id="PTHR15036">
    <property type="entry name" value="PIKACHURIN-LIKE PROTEIN"/>
    <property type="match status" value="1"/>
</dbReference>
<dbReference type="SMART" id="SM00409">
    <property type="entry name" value="IG"/>
    <property type="match status" value="3"/>
</dbReference>
<feature type="domain" description="Laminin G" evidence="4">
    <location>
        <begin position="555"/>
        <end position="663"/>
    </location>
</feature>
<dbReference type="Pfam" id="PF00054">
    <property type="entry name" value="Laminin_G_1"/>
    <property type="match status" value="1"/>
</dbReference>
<dbReference type="InterPro" id="IPR013320">
    <property type="entry name" value="ConA-like_dom_sf"/>
</dbReference>
<feature type="domain" description="EGF-like" evidence="5">
    <location>
        <begin position="515"/>
        <end position="550"/>
    </location>
</feature>
<feature type="non-terminal residue" evidence="7">
    <location>
        <position position="663"/>
    </location>
</feature>
<dbReference type="Gene3D" id="2.10.25.10">
    <property type="entry name" value="Laminin"/>
    <property type="match status" value="2"/>
</dbReference>
<feature type="signal peptide" evidence="3">
    <location>
        <begin position="1"/>
        <end position="22"/>
    </location>
</feature>
<evidence type="ECO:0000256" key="1">
    <source>
        <dbReference type="ARBA" id="ARBA00023157"/>
    </source>
</evidence>
<dbReference type="CDD" id="cd00096">
    <property type="entry name" value="Ig"/>
    <property type="match status" value="1"/>
</dbReference>
<dbReference type="Pfam" id="PF02210">
    <property type="entry name" value="Laminin_G_2"/>
    <property type="match status" value="1"/>
</dbReference>
<dbReference type="PROSITE" id="PS50835">
    <property type="entry name" value="IG_LIKE"/>
    <property type="match status" value="3"/>
</dbReference>
<dbReference type="AlphaFoldDB" id="A0A0T6BDY7"/>
<dbReference type="SMART" id="SM00282">
    <property type="entry name" value="LamG"/>
    <property type="match status" value="2"/>
</dbReference>
<protein>
    <submittedName>
        <fullName evidence="7">EGF domain-containing protein</fullName>
    </submittedName>
</protein>
<evidence type="ECO:0000313" key="8">
    <source>
        <dbReference type="Proteomes" id="UP000051574"/>
    </source>
</evidence>
<feature type="domain" description="Ig-like" evidence="6">
    <location>
        <begin position="221"/>
        <end position="299"/>
    </location>
</feature>
<comment type="caution">
    <text evidence="2">Lacks conserved residue(s) required for the propagation of feature annotation.</text>
</comment>
<dbReference type="Gene3D" id="2.60.120.200">
    <property type="match status" value="2"/>
</dbReference>
<evidence type="ECO:0000259" key="5">
    <source>
        <dbReference type="PROSITE" id="PS50026"/>
    </source>
</evidence>
<keyword evidence="1 2" id="KW-1015">Disulfide bond</keyword>
<dbReference type="CDD" id="cd00054">
    <property type="entry name" value="EGF_CA"/>
    <property type="match status" value="2"/>
</dbReference>
<feature type="chain" id="PRO_5006668601" evidence="3">
    <location>
        <begin position="23"/>
        <end position="663"/>
    </location>
</feature>
<dbReference type="Gene3D" id="2.60.40.10">
    <property type="entry name" value="Immunoglobulins"/>
    <property type="match status" value="3"/>
</dbReference>
<dbReference type="PROSITE" id="PS00010">
    <property type="entry name" value="ASX_HYDROXYL"/>
    <property type="match status" value="1"/>
</dbReference>